<comment type="similarity">
    <text evidence="1">Belongs to the peptidase C40 family.</text>
</comment>
<dbReference type="AlphaFoldDB" id="B0MKT3"/>
<dbReference type="InterPro" id="IPR051202">
    <property type="entry name" value="Peptidase_C40"/>
</dbReference>
<evidence type="ECO:0000256" key="5">
    <source>
        <dbReference type="SAM" id="MobiDB-lite"/>
    </source>
</evidence>
<dbReference type="Proteomes" id="UP000005326">
    <property type="component" value="Unassembled WGS sequence"/>
</dbReference>
<sequence>MKKKLSLILAMFTVLALASLTACSGNNSPSYESGNDPQNSTQSSVAESSDSSSDNTSSEDNSSDDTSSEDNSSDNTSSEDNSSDDTSSEDNSSDNTSSEDNSSDNTSSEDNSSDNTSSEDNSSDNTSSEDNSSDNTSSDSTEPPAPSEKGDAIAKSAYDMLGKPFTEGGYSAETGFDNSGLIYYALTSNGVDCPRGLTAQKEMGTEIALEKLEKGDIVFIKDGDSFFGGIYTGDDTIVFSPYPGQKVRTASMKSVYYTDNFLKAVRVD</sequence>
<feature type="signal peptide" evidence="6">
    <location>
        <begin position="1"/>
        <end position="24"/>
    </location>
</feature>
<evidence type="ECO:0000313" key="8">
    <source>
        <dbReference type="EMBL" id="EDS01766.1"/>
    </source>
</evidence>
<evidence type="ECO:0000256" key="6">
    <source>
        <dbReference type="SAM" id="SignalP"/>
    </source>
</evidence>
<protein>
    <submittedName>
        <fullName evidence="8">NlpC/P60 family protein</fullName>
    </submittedName>
</protein>
<dbReference type="PROSITE" id="PS51935">
    <property type="entry name" value="NLPC_P60"/>
    <property type="match status" value="1"/>
</dbReference>
<keyword evidence="3" id="KW-0378">Hydrolase</keyword>
<comment type="caution">
    <text evidence="8">The sequence shown here is derived from an EMBL/GenBank/DDBJ whole genome shotgun (WGS) entry which is preliminary data.</text>
</comment>
<name>B0MKT3_9FIRM</name>
<keyword evidence="4" id="KW-0788">Thiol protease</keyword>
<feature type="chain" id="PRO_5038848433" evidence="6">
    <location>
        <begin position="25"/>
        <end position="268"/>
    </location>
</feature>
<dbReference type="GO" id="GO:0006508">
    <property type="term" value="P:proteolysis"/>
    <property type="evidence" value="ECO:0007669"/>
    <property type="project" value="UniProtKB-KW"/>
</dbReference>
<dbReference type="Pfam" id="PF00877">
    <property type="entry name" value="NLPC_P60"/>
    <property type="match status" value="1"/>
</dbReference>
<feature type="compositionally biased region" description="Acidic residues" evidence="5">
    <location>
        <begin position="61"/>
        <end position="72"/>
    </location>
</feature>
<dbReference type="InterPro" id="IPR038765">
    <property type="entry name" value="Papain-like_cys_pep_sf"/>
</dbReference>
<feature type="compositionally biased region" description="Acidic residues" evidence="5">
    <location>
        <begin position="81"/>
        <end position="92"/>
    </location>
</feature>
<feature type="compositionally biased region" description="Polar residues" evidence="5">
    <location>
        <begin position="23"/>
        <end position="46"/>
    </location>
</feature>
<keyword evidence="2" id="KW-0645">Protease</keyword>
<evidence type="ECO:0000259" key="7">
    <source>
        <dbReference type="PROSITE" id="PS51935"/>
    </source>
</evidence>
<feature type="compositionally biased region" description="Low complexity" evidence="5">
    <location>
        <begin position="47"/>
        <end position="60"/>
    </location>
</feature>
<feature type="compositionally biased region" description="Low complexity" evidence="5">
    <location>
        <begin position="93"/>
        <end position="142"/>
    </location>
</feature>
<dbReference type="Gene3D" id="3.90.1720.10">
    <property type="entry name" value="endopeptidase domain like (from Nostoc punctiforme)"/>
    <property type="match status" value="1"/>
</dbReference>
<dbReference type="SUPFAM" id="SSF54001">
    <property type="entry name" value="Cysteine proteinases"/>
    <property type="match status" value="1"/>
</dbReference>
<evidence type="ECO:0000313" key="9">
    <source>
        <dbReference type="Proteomes" id="UP000005326"/>
    </source>
</evidence>
<feature type="region of interest" description="Disordered" evidence="5">
    <location>
        <begin position="23"/>
        <end position="150"/>
    </location>
</feature>
<evidence type="ECO:0000256" key="2">
    <source>
        <dbReference type="ARBA" id="ARBA00022670"/>
    </source>
</evidence>
<reference evidence="8" key="1">
    <citation type="submission" date="2007-10" db="EMBL/GenBank/DDBJ databases">
        <authorList>
            <person name="Fulton L."/>
            <person name="Clifton S."/>
            <person name="Fulton B."/>
            <person name="Xu J."/>
            <person name="Minx P."/>
            <person name="Pepin K.H."/>
            <person name="Johnson M."/>
            <person name="Thiruvilangam P."/>
            <person name="Bhonagiri V."/>
            <person name="Nash W.E."/>
            <person name="Mardis E.R."/>
            <person name="Wilson R.K."/>
        </authorList>
    </citation>
    <scope>NUCLEOTIDE SEQUENCE [LARGE SCALE GENOMIC DNA]</scope>
    <source>
        <strain evidence="8">DSM 15702</strain>
    </source>
</reference>
<feature type="domain" description="NlpC/P60" evidence="7">
    <location>
        <begin position="147"/>
        <end position="268"/>
    </location>
</feature>
<evidence type="ECO:0000256" key="1">
    <source>
        <dbReference type="ARBA" id="ARBA00007074"/>
    </source>
</evidence>
<evidence type="ECO:0000256" key="3">
    <source>
        <dbReference type="ARBA" id="ARBA00022801"/>
    </source>
</evidence>
<evidence type="ECO:0000256" key="4">
    <source>
        <dbReference type="ARBA" id="ARBA00022807"/>
    </source>
</evidence>
<keyword evidence="9" id="KW-1185">Reference proteome</keyword>
<dbReference type="PROSITE" id="PS51257">
    <property type="entry name" value="PROKAR_LIPOPROTEIN"/>
    <property type="match status" value="1"/>
</dbReference>
<proteinExistence type="inferred from homology"/>
<dbReference type="PANTHER" id="PTHR47053">
    <property type="entry name" value="MUREIN DD-ENDOPEPTIDASE MEPH-RELATED"/>
    <property type="match status" value="1"/>
</dbReference>
<reference evidence="8" key="2">
    <citation type="submission" date="2014-06" db="EMBL/GenBank/DDBJ databases">
        <title>Draft genome sequence of Eubacterium siraeum (DSM 15702).</title>
        <authorList>
            <person name="Sudarsanam P."/>
            <person name="Ley R."/>
            <person name="Guruge J."/>
            <person name="Turnbaugh P.J."/>
            <person name="Mahowald M."/>
            <person name="Liep D."/>
            <person name="Gordon J."/>
        </authorList>
    </citation>
    <scope>NUCLEOTIDE SEQUENCE</scope>
    <source>
        <strain evidence="8">DSM 15702</strain>
    </source>
</reference>
<dbReference type="GO" id="GO:0008234">
    <property type="term" value="F:cysteine-type peptidase activity"/>
    <property type="evidence" value="ECO:0007669"/>
    <property type="project" value="UniProtKB-KW"/>
</dbReference>
<dbReference type="PANTHER" id="PTHR47053:SF1">
    <property type="entry name" value="MUREIN DD-ENDOPEPTIDASE MEPH-RELATED"/>
    <property type="match status" value="1"/>
</dbReference>
<gene>
    <name evidence="8" type="ORF">EUBSIR_00419</name>
</gene>
<dbReference type="EMBL" id="ABCA03000032">
    <property type="protein sequence ID" value="EDS01766.1"/>
    <property type="molecule type" value="Genomic_DNA"/>
</dbReference>
<organism evidence="8 9">
    <name type="scientific">[Eubacterium] siraeum DSM 15702</name>
    <dbReference type="NCBI Taxonomy" id="428128"/>
    <lineage>
        <taxon>Bacteria</taxon>
        <taxon>Bacillati</taxon>
        <taxon>Bacillota</taxon>
        <taxon>Clostridia</taxon>
        <taxon>Eubacteriales</taxon>
        <taxon>Oscillospiraceae</taxon>
        <taxon>Oscillospiraceae incertae sedis</taxon>
    </lineage>
</organism>
<keyword evidence="6" id="KW-0732">Signal</keyword>
<accession>B0MKT3</accession>
<dbReference type="InterPro" id="IPR000064">
    <property type="entry name" value="NLP_P60_dom"/>
</dbReference>